<accession>A0AAW1IBC0</accession>
<evidence type="ECO:0000256" key="1">
    <source>
        <dbReference type="SAM" id="MobiDB-lite"/>
    </source>
</evidence>
<dbReference type="AlphaFoldDB" id="A0AAW1IBC0"/>
<protein>
    <submittedName>
        <fullName evidence="2">Uncharacterized protein</fullName>
    </submittedName>
</protein>
<sequence length="206" mass="24184">MEYSFSEEEYDTERNEETKSVKDMEYSFSEEEYDTERNEEKEIEESTANGETYRIVTDKETIESENTKEAEEVFRRSSRSRNPPQYLDDYVTLALHAEHYVEDIPQSFQEIHEREDKEKWNEAMKEEITSLERNNTWTLTKCPPRKKAISNKWVFRNIECTIIDKTFENGWIKAEVPKNRTDKKVAIVGSGAAGLARADQLNKSAS</sequence>
<feature type="region of interest" description="Disordered" evidence="1">
    <location>
        <begin position="1"/>
        <end position="50"/>
    </location>
</feature>
<keyword evidence="3" id="KW-1185">Reference proteome</keyword>
<feature type="compositionally biased region" description="Basic and acidic residues" evidence="1">
    <location>
        <begin position="12"/>
        <end position="25"/>
    </location>
</feature>
<organism evidence="2 3">
    <name type="scientific">Popillia japonica</name>
    <name type="common">Japanese beetle</name>
    <dbReference type="NCBI Taxonomy" id="7064"/>
    <lineage>
        <taxon>Eukaryota</taxon>
        <taxon>Metazoa</taxon>
        <taxon>Ecdysozoa</taxon>
        <taxon>Arthropoda</taxon>
        <taxon>Hexapoda</taxon>
        <taxon>Insecta</taxon>
        <taxon>Pterygota</taxon>
        <taxon>Neoptera</taxon>
        <taxon>Endopterygota</taxon>
        <taxon>Coleoptera</taxon>
        <taxon>Polyphaga</taxon>
        <taxon>Scarabaeiformia</taxon>
        <taxon>Scarabaeidae</taxon>
        <taxon>Rutelinae</taxon>
        <taxon>Popillia</taxon>
    </lineage>
</organism>
<dbReference type="EMBL" id="JASPKY010000700">
    <property type="protein sequence ID" value="KAK9686532.1"/>
    <property type="molecule type" value="Genomic_DNA"/>
</dbReference>
<reference evidence="2 3" key="1">
    <citation type="journal article" date="2024" name="BMC Genomics">
        <title>De novo assembly and annotation of Popillia japonica's genome with initial clues to its potential as an invasive pest.</title>
        <authorList>
            <person name="Cucini C."/>
            <person name="Boschi S."/>
            <person name="Funari R."/>
            <person name="Cardaioli E."/>
            <person name="Iannotti N."/>
            <person name="Marturano G."/>
            <person name="Paoli F."/>
            <person name="Bruttini M."/>
            <person name="Carapelli A."/>
            <person name="Frati F."/>
            <person name="Nardi F."/>
        </authorList>
    </citation>
    <scope>NUCLEOTIDE SEQUENCE [LARGE SCALE GENOMIC DNA]</scope>
    <source>
        <strain evidence="2">DMR45628</strain>
    </source>
</reference>
<dbReference type="Proteomes" id="UP001458880">
    <property type="component" value="Unassembled WGS sequence"/>
</dbReference>
<dbReference type="Gene3D" id="3.50.50.60">
    <property type="entry name" value="FAD/NAD(P)-binding domain"/>
    <property type="match status" value="1"/>
</dbReference>
<name>A0AAW1IBC0_POPJA</name>
<dbReference type="InterPro" id="IPR036188">
    <property type="entry name" value="FAD/NAD-bd_sf"/>
</dbReference>
<dbReference type="InterPro" id="IPR051394">
    <property type="entry name" value="Glutamate_Synthase"/>
</dbReference>
<dbReference type="SUPFAM" id="SSF51905">
    <property type="entry name" value="FAD/NAD(P)-binding domain"/>
    <property type="match status" value="1"/>
</dbReference>
<proteinExistence type="predicted"/>
<evidence type="ECO:0000313" key="2">
    <source>
        <dbReference type="EMBL" id="KAK9686532.1"/>
    </source>
</evidence>
<feature type="compositionally biased region" description="Acidic residues" evidence="1">
    <location>
        <begin position="1"/>
        <end position="11"/>
    </location>
</feature>
<dbReference type="PANTHER" id="PTHR43100">
    <property type="entry name" value="GLUTAMATE SYNTHASE [NADPH] SMALL CHAIN"/>
    <property type="match status" value="1"/>
</dbReference>
<evidence type="ECO:0000313" key="3">
    <source>
        <dbReference type="Proteomes" id="UP001458880"/>
    </source>
</evidence>
<gene>
    <name evidence="2" type="ORF">QE152_g37121</name>
</gene>
<comment type="caution">
    <text evidence="2">The sequence shown here is derived from an EMBL/GenBank/DDBJ whole genome shotgun (WGS) entry which is preliminary data.</text>
</comment>